<dbReference type="SMART" id="SM00320">
    <property type="entry name" value="WD40"/>
    <property type="match status" value="2"/>
</dbReference>
<dbReference type="InterPro" id="IPR001680">
    <property type="entry name" value="WD40_rpt"/>
</dbReference>
<accession>A0ABQ6N5I6</accession>
<evidence type="ECO:0000256" key="3">
    <source>
        <dbReference type="PROSITE-ProRule" id="PRU00221"/>
    </source>
</evidence>
<evidence type="ECO:0000313" key="5">
    <source>
        <dbReference type="Proteomes" id="UP001165060"/>
    </source>
</evidence>
<dbReference type="SUPFAM" id="SSF50978">
    <property type="entry name" value="WD40 repeat-like"/>
    <property type="match status" value="1"/>
</dbReference>
<keyword evidence="2" id="KW-0677">Repeat</keyword>
<reference evidence="4 5" key="1">
    <citation type="journal article" date="2023" name="Commun. Biol.">
        <title>Genome analysis of Parmales, the sister group of diatoms, reveals the evolutionary specialization of diatoms from phago-mixotrophs to photoautotrophs.</title>
        <authorList>
            <person name="Ban H."/>
            <person name="Sato S."/>
            <person name="Yoshikawa S."/>
            <person name="Yamada K."/>
            <person name="Nakamura Y."/>
            <person name="Ichinomiya M."/>
            <person name="Sato N."/>
            <person name="Blanc-Mathieu R."/>
            <person name="Endo H."/>
            <person name="Kuwata A."/>
            <person name="Ogata H."/>
        </authorList>
    </citation>
    <scope>NUCLEOTIDE SEQUENCE [LARGE SCALE GENOMIC DNA]</scope>
</reference>
<comment type="caution">
    <text evidence="4">The sequence shown here is derived from an EMBL/GenBank/DDBJ whole genome shotgun (WGS) entry which is preliminary data.</text>
</comment>
<dbReference type="Proteomes" id="UP001165060">
    <property type="component" value="Unassembled WGS sequence"/>
</dbReference>
<feature type="non-terminal residue" evidence="4">
    <location>
        <position position="214"/>
    </location>
</feature>
<dbReference type="PROSITE" id="PS50082">
    <property type="entry name" value="WD_REPEATS_2"/>
    <property type="match status" value="1"/>
</dbReference>
<proteinExistence type="predicted"/>
<dbReference type="InterPro" id="IPR036322">
    <property type="entry name" value="WD40_repeat_dom_sf"/>
</dbReference>
<dbReference type="InterPro" id="IPR015943">
    <property type="entry name" value="WD40/YVTN_repeat-like_dom_sf"/>
</dbReference>
<evidence type="ECO:0000256" key="1">
    <source>
        <dbReference type="ARBA" id="ARBA00022574"/>
    </source>
</evidence>
<dbReference type="Gene3D" id="2.130.10.10">
    <property type="entry name" value="YVTN repeat-like/Quinoprotein amine dehydrogenase"/>
    <property type="match status" value="1"/>
</dbReference>
<sequence>MNAKFNLIASWAEDVAHKQEAGAAMRRALKAEETLMQELTPAPPPEALAMNEGPDKLKVHGVSRLSSCGSISCLSFACRRRDLLACGHGSGAVTLFQPDQNRALGKIDAHAGKVTDVGWSAHGNFLVTASEDKTCRVWVVASGVLEGKAGGEGEEVLSLTRQVAFRGLPSFASFPPATSHVLSGSHSEVVFLLSENPPPNLKSAVATLHAIDSL</sequence>
<dbReference type="PANTHER" id="PTHR44019">
    <property type="entry name" value="WD REPEAT-CONTAINING PROTEIN 55"/>
    <property type="match status" value="1"/>
</dbReference>
<protein>
    <submittedName>
        <fullName evidence="4">Uncharacterized protein</fullName>
    </submittedName>
</protein>
<keyword evidence="1 3" id="KW-0853">WD repeat</keyword>
<gene>
    <name evidence="4" type="ORF">TeGR_g8686</name>
</gene>
<dbReference type="PANTHER" id="PTHR44019:SF8">
    <property type="entry name" value="POC1 CENTRIOLAR PROTEIN HOMOLOG"/>
    <property type="match status" value="1"/>
</dbReference>
<organism evidence="4 5">
    <name type="scientific">Tetraparma gracilis</name>
    <dbReference type="NCBI Taxonomy" id="2962635"/>
    <lineage>
        <taxon>Eukaryota</taxon>
        <taxon>Sar</taxon>
        <taxon>Stramenopiles</taxon>
        <taxon>Ochrophyta</taxon>
        <taxon>Bolidophyceae</taxon>
        <taxon>Parmales</taxon>
        <taxon>Triparmaceae</taxon>
        <taxon>Tetraparma</taxon>
    </lineage>
</organism>
<keyword evidence="5" id="KW-1185">Reference proteome</keyword>
<feature type="repeat" description="WD" evidence="3">
    <location>
        <begin position="107"/>
        <end position="138"/>
    </location>
</feature>
<evidence type="ECO:0000256" key="2">
    <source>
        <dbReference type="ARBA" id="ARBA00022737"/>
    </source>
</evidence>
<dbReference type="Pfam" id="PF00400">
    <property type="entry name" value="WD40"/>
    <property type="match status" value="1"/>
</dbReference>
<name>A0ABQ6N5I6_9STRA</name>
<dbReference type="EMBL" id="BRYB01000919">
    <property type="protein sequence ID" value="GMI40251.1"/>
    <property type="molecule type" value="Genomic_DNA"/>
</dbReference>
<dbReference type="InterPro" id="IPR050505">
    <property type="entry name" value="WDR55/POC1"/>
</dbReference>
<dbReference type="PROSITE" id="PS50294">
    <property type="entry name" value="WD_REPEATS_REGION"/>
    <property type="match status" value="1"/>
</dbReference>
<evidence type="ECO:0000313" key="4">
    <source>
        <dbReference type="EMBL" id="GMI40251.1"/>
    </source>
</evidence>